<evidence type="ECO:0000256" key="2">
    <source>
        <dbReference type="SAM" id="Phobius"/>
    </source>
</evidence>
<feature type="transmembrane region" description="Helical" evidence="2">
    <location>
        <begin position="20"/>
        <end position="38"/>
    </location>
</feature>
<name>A0A9Q5QZC7_9CYAN</name>
<sequence>MFFGGWDGLKMNYENVPMMIFILASGYLLIVYLLLALAKRSTGSVSRTEKVPGQHQRQAKLAKKVAELG</sequence>
<gene>
    <name evidence="3" type="ORF">CENA302_00335</name>
</gene>
<dbReference type="AlphaFoldDB" id="A0A9Q5QZC7"/>
<dbReference type="Proteomes" id="UP000190056">
    <property type="component" value="Unassembled WGS sequence"/>
</dbReference>
<proteinExistence type="predicted"/>
<accession>A0A9Q5QZC7</accession>
<protein>
    <submittedName>
        <fullName evidence="3">Uncharacterized protein</fullName>
    </submittedName>
</protein>
<dbReference type="EMBL" id="MTPU01000001">
    <property type="protein sequence ID" value="OPH11453.1"/>
    <property type="molecule type" value="Genomic_DNA"/>
</dbReference>
<keyword evidence="2" id="KW-0472">Membrane</keyword>
<evidence type="ECO:0000256" key="1">
    <source>
        <dbReference type="SAM" id="MobiDB-lite"/>
    </source>
</evidence>
<feature type="region of interest" description="Disordered" evidence="1">
    <location>
        <begin position="43"/>
        <end position="69"/>
    </location>
</feature>
<reference evidence="3 4" key="1">
    <citation type="submission" date="2017-01" db="EMBL/GenBank/DDBJ databases">
        <authorList>
            <person name="Abreu V.A."/>
            <person name="Popin R.V."/>
            <person name="Rigonato J."/>
            <person name="Andreote A.P."/>
            <person name="Schaker P.C."/>
            <person name="Hoff-Risseti C."/>
            <person name="Alvarenga D.O."/>
            <person name="Varani A.M."/>
            <person name="Fiore M.F."/>
        </authorList>
    </citation>
    <scope>NUCLEOTIDE SEQUENCE [LARGE SCALE GENOMIC DNA]</scope>
    <source>
        <strain evidence="3 4">CENA302</strain>
    </source>
</reference>
<keyword evidence="2" id="KW-0812">Transmembrane</keyword>
<organism evidence="3 4">
    <name type="scientific">Cylindrospermopsis raciborskii CENA302</name>
    <dbReference type="NCBI Taxonomy" id="1170768"/>
    <lineage>
        <taxon>Bacteria</taxon>
        <taxon>Bacillati</taxon>
        <taxon>Cyanobacteriota</taxon>
        <taxon>Cyanophyceae</taxon>
        <taxon>Nostocales</taxon>
        <taxon>Aphanizomenonaceae</taxon>
        <taxon>Cylindrospermopsis</taxon>
    </lineage>
</organism>
<comment type="caution">
    <text evidence="3">The sequence shown here is derived from an EMBL/GenBank/DDBJ whole genome shotgun (WGS) entry which is preliminary data.</text>
</comment>
<evidence type="ECO:0000313" key="4">
    <source>
        <dbReference type="Proteomes" id="UP000190056"/>
    </source>
</evidence>
<keyword evidence="2" id="KW-1133">Transmembrane helix</keyword>
<evidence type="ECO:0000313" key="3">
    <source>
        <dbReference type="EMBL" id="OPH11453.1"/>
    </source>
</evidence>